<feature type="signal peptide" evidence="3">
    <location>
        <begin position="1"/>
        <end position="30"/>
    </location>
</feature>
<evidence type="ECO:0000313" key="5">
    <source>
        <dbReference type="Proteomes" id="UP000583556"/>
    </source>
</evidence>
<reference evidence="4 5" key="1">
    <citation type="submission" date="2020-04" db="EMBL/GenBank/DDBJ databases">
        <title>Novosphingobium sp. TW-4 isolated from soil.</title>
        <authorList>
            <person name="Dahal R.H."/>
            <person name="Chaudhary D.K."/>
        </authorList>
    </citation>
    <scope>NUCLEOTIDE SEQUENCE [LARGE SCALE GENOMIC DNA]</scope>
    <source>
        <strain evidence="4 5">TW-4</strain>
    </source>
</reference>
<dbReference type="Gene3D" id="3.90.730.10">
    <property type="entry name" value="Ribonuclease T2-like"/>
    <property type="match status" value="1"/>
</dbReference>
<evidence type="ECO:0000313" key="4">
    <source>
        <dbReference type="EMBL" id="NML95313.1"/>
    </source>
</evidence>
<dbReference type="RefSeq" id="WP_169494524.1">
    <property type="nucleotide sequence ID" value="NZ_JABBGM010000009.1"/>
</dbReference>
<name>A0A7Y0BRW0_9SPHN</name>
<dbReference type="GO" id="GO:0033897">
    <property type="term" value="F:ribonuclease T2 activity"/>
    <property type="evidence" value="ECO:0007669"/>
    <property type="project" value="InterPro"/>
</dbReference>
<accession>A0A7Y0BRW0</accession>
<protein>
    <submittedName>
        <fullName evidence="4">Ribonuclease T</fullName>
    </submittedName>
</protein>
<dbReference type="SUPFAM" id="SSF55895">
    <property type="entry name" value="Ribonuclease Rh-like"/>
    <property type="match status" value="1"/>
</dbReference>
<dbReference type="InterPro" id="IPR033130">
    <property type="entry name" value="RNase_T2_His_AS_2"/>
</dbReference>
<sequence>MAGQALMPARRAPLVALALAVTATSTAAWADAPSCRLPPAFAQPPAPAPDGPMRRTAIAGYTLALSWSPEFCRTRRADGGESMQCGTMGRFGFVLHGLWPEARGGGWPQWCPARTMPDVATLRRHLCMTPSLDLLTHEWAKHGACMSATPAVYFGEAEKAWARVHLPDMAGLARRPALNAGTLRRAFVAANPGLPMRGIRLLLGREGQLKEVHLCLGRSKGYVACPRGRDGPGNDAPVSIAAP</sequence>
<dbReference type="EMBL" id="JABBGM010000009">
    <property type="protein sequence ID" value="NML95313.1"/>
    <property type="molecule type" value="Genomic_DNA"/>
</dbReference>
<dbReference type="PROSITE" id="PS00531">
    <property type="entry name" value="RNASE_T2_2"/>
    <property type="match status" value="1"/>
</dbReference>
<comment type="caution">
    <text evidence="4">The sequence shown here is derived from an EMBL/GenBank/DDBJ whole genome shotgun (WGS) entry which is preliminary data.</text>
</comment>
<evidence type="ECO:0000256" key="1">
    <source>
        <dbReference type="ARBA" id="ARBA00007469"/>
    </source>
</evidence>
<evidence type="ECO:0000256" key="2">
    <source>
        <dbReference type="RuleBase" id="RU004328"/>
    </source>
</evidence>
<dbReference type="GO" id="GO:0006401">
    <property type="term" value="P:RNA catabolic process"/>
    <property type="evidence" value="ECO:0007669"/>
    <property type="project" value="UniProtKB-ARBA"/>
</dbReference>
<dbReference type="AlphaFoldDB" id="A0A7Y0BRW0"/>
<dbReference type="InterPro" id="IPR018188">
    <property type="entry name" value="RNase_T2_His_AS_1"/>
</dbReference>
<dbReference type="Pfam" id="PF00445">
    <property type="entry name" value="Ribonuclease_T2"/>
    <property type="match status" value="1"/>
</dbReference>
<proteinExistence type="inferred from homology"/>
<feature type="chain" id="PRO_5030821941" evidence="3">
    <location>
        <begin position="31"/>
        <end position="243"/>
    </location>
</feature>
<comment type="similarity">
    <text evidence="1 2">Belongs to the RNase T2 family.</text>
</comment>
<keyword evidence="3" id="KW-0732">Signal</keyword>
<dbReference type="PROSITE" id="PS00530">
    <property type="entry name" value="RNASE_T2_1"/>
    <property type="match status" value="1"/>
</dbReference>
<dbReference type="Proteomes" id="UP000583556">
    <property type="component" value="Unassembled WGS sequence"/>
</dbReference>
<gene>
    <name evidence="4" type="ORF">HHL27_16685</name>
</gene>
<keyword evidence="5" id="KW-1185">Reference proteome</keyword>
<dbReference type="PANTHER" id="PTHR11240:SF22">
    <property type="entry name" value="RIBONUCLEASE T2"/>
    <property type="match status" value="1"/>
</dbReference>
<dbReference type="InterPro" id="IPR036430">
    <property type="entry name" value="RNase_T2-like_sf"/>
</dbReference>
<dbReference type="InterPro" id="IPR001568">
    <property type="entry name" value="RNase_T2-like"/>
</dbReference>
<organism evidence="4 5">
    <name type="scientific">Novosphingobium olei</name>
    <dbReference type="NCBI Taxonomy" id="2728851"/>
    <lineage>
        <taxon>Bacteria</taxon>
        <taxon>Pseudomonadati</taxon>
        <taxon>Pseudomonadota</taxon>
        <taxon>Alphaproteobacteria</taxon>
        <taxon>Sphingomonadales</taxon>
        <taxon>Sphingomonadaceae</taxon>
        <taxon>Novosphingobium</taxon>
    </lineage>
</organism>
<dbReference type="PANTHER" id="PTHR11240">
    <property type="entry name" value="RIBONUCLEASE T2"/>
    <property type="match status" value="1"/>
</dbReference>
<evidence type="ECO:0000256" key="3">
    <source>
        <dbReference type="SAM" id="SignalP"/>
    </source>
</evidence>
<dbReference type="GO" id="GO:0003723">
    <property type="term" value="F:RNA binding"/>
    <property type="evidence" value="ECO:0007669"/>
    <property type="project" value="InterPro"/>
</dbReference>